<dbReference type="AlphaFoldDB" id="A0A9N9GLG1"/>
<name>A0A9N9GLG1_9GLOM</name>
<gene>
    <name evidence="1" type="ORF">AGERDE_LOCUS9974</name>
</gene>
<protein>
    <submittedName>
        <fullName evidence="1">3940_t:CDS:1</fullName>
    </submittedName>
</protein>
<accession>A0A9N9GLG1</accession>
<evidence type="ECO:0000313" key="1">
    <source>
        <dbReference type="EMBL" id="CAG8619101.1"/>
    </source>
</evidence>
<proteinExistence type="predicted"/>
<organism evidence="1 2">
    <name type="scientific">Ambispora gerdemannii</name>
    <dbReference type="NCBI Taxonomy" id="144530"/>
    <lineage>
        <taxon>Eukaryota</taxon>
        <taxon>Fungi</taxon>
        <taxon>Fungi incertae sedis</taxon>
        <taxon>Mucoromycota</taxon>
        <taxon>Glomeromycotina</taxon>
        <taxon>Glomeromycetes</taxon>
        <taxon>Archaeosporales</taxon>
        <taxon>Ambisporaceae</taxon>
        <taxon>Ambispora</taxon>
    </lineage>
</organism>
<dbReference type="Proteomes" id="UP000789831">
    <property type="component" value="Unassembled WGS sequence"/>
</dbReference>
<dbReference type="OrthoDB" id="2439570at2759"/>
<evidence type="ECO:0000313" key="2">
    <source>
        <dbReference type="Proteomes" id="UP000789831"/>
    </source>
</evidence>
<reference evidence="1" key="1">
    <citation type="submission" date="2021-06" db="EMBL/GenBank/DDBJ databases">
        <authorList>
            <person name="Kallberg Y."/>
            <person name="Tangrot J."/>
            <person name="Rosling A."/>
        </authorList>
    </citation>
    <scope>NUCLEOTIDE SEQUENCE</scope>
    <source>
        <strain evidence="1">MT106</strain>
    </source>
</reference>
<sequence>NTASTSHERKNEQGLIREMISSKEEKHVTEISANYFDENLYQKACDAEKQAIKVNQDEITEGQIYDFIVAQLNAKRKTLQKQTQKARKIGVKKIKRIQTYSANTISNLMAHKSKVLWIASHRSFGDRE</sequence>
<comment type="caution">
    <text evidence="1">The sequence shown here is derived from an EMBL/GenBank/DDBJ whole genome shotgun (WGS) entry which is preliminary data.</text>
</comment>
<keyword evidence="2" id="KW-1185">Reference proteome</keyword>
<dbReference type="EMBL" id="CAJVPL010002767">
    <property type="protein sequence ID" value="CAG8619101.1"/>
    <property type="molecule type" value="Genomic_DNA"/>
</dbReference>
<feature type="non-terminal residue" evidence="1">
    <location>
        <position position="1"/>
    </location>
</feature>